<evidence type="ECO:0000313" key="2">
    <source>
        <dbReference type="EMBL" id="QPB44341.1"/>
    </source>
</evidence>
<dbReference type="InterPro" id="IPR038772">
    <property type="entry name" value="Sph/SMPD2-like"/>
</dbReference>
<proteinExistence type="predicted"/>
<keyword evidence="3" id="KW-1185">Reference proteome</keyword>
<dbReference type="InterPro" id="IPR036691">
    <property type="entry name" value="Endo/exonu/phosph_ase_sf"/>
</dbReference>
<sequence>MQPSLESLDLFGRGILIFKNAGDGAQKTLGVACAAAGIAGFALLLPTYIAGQTLRNVATLGADFDGERAVATNVASHSDSDTGAVSLFNLNTALGDKILYAVNFGGTPFGKIPLAERAGQVVDAILREDPDIVTLQEVFSTDMGSLIGDALSRNGYEVFFDVGSRFCGYVGYNSGLLTAVKVTGDGERRVIGHRYHRYSDAANVDRFAAKGVLLVKCTVGDGDRSVVIANTHLMASDPEPGVEVAIRDSQMREAVAWIADFAAGAPTILAGDFNCYDHGVNQAKEWLADESNEALGIASTGRAYLSGFEEHYQFLDPTHGDAGLPFSEMLVGSDVEDAAFATPFEQALSILTGTPVPEDIDTMGYCVTHFFKRLFRYRFPIPALEQPFSESVKQLDGYFDKEIALIVENRRIKESPQSPIALVDRISILLQGRDAYDLSTELEMLGTSATDLTAEEARQQLAEIVSMLVENDAELQPEQLSEANRCAFYRELQGQFFGRHRNDRVFHQKGAIEGAYSVRYDLMHLSDHMPLVGTYRVLQ</sequence>
<organism evidence="2 3">
    <name type="scientific">Medusavirus stheno T3</name>
    <dbReference type="NCBI Taxonomy" id="3069717"/>
    <lineage>
        <taxon>Viruses</taxon>
        <taxon>Varidnaviria</taxon>
        <taxon>Bamfordvirae</taxon>
        <taxon>Nucleocytoviricota</taxon>
        <taxon>Megaviricetes</taxon>
        <taxon>Mamonoviridae</taxon>
        <taxon>Medusavirus</taxon>
        <taxon>Medusavirus sthenus</taxon>
    </lineage>
</organism>
<dbReference type="SUPFAM" id="SSF56219">
    <property type="entry name" value="DNase I-like"/>
    <property type="match status" value="1"/>
</dbReference>
<dbReference type="EMBL" id="MW018138">
    <property type="protein sequence ID" value="QPB44341.1"/>
    <property type="molecule type" value="Genomic_DNA"/>
</dbReference>
<dbReference type="InterPro" id="IPR005135">
    <property type="entry name" value="Endo/exonuclease/phosphatase"/>
</dbReference>
<protein>
    <recommendedName>
        <fullName evidence="1">Endonuclease/exonuclease/phosphatase domain-containing protein</fullName>
    </recommendedName>
</protein>
<accession>A0A7S7YEJ2</accession>
<dbReference type="Pfam" id="PF03372">
    <property type="entry name" value="Exo_endo_phos"/>
    <property type="match status" value="1"/>
</dbReference>
<dbReference type="PANTHER" id="PTHR16320">
    <property type="entry name" value="SPHINGOMYELINASE FAMILY MEMBER"/>
    <property type="match status" value="1"/>
</dbReference>
<name>A0A7S7YEJ2_9VIRU</name>
<dbReference type="Proteomes" id="UP001162098">
    <property type="component" value="Segment"/>
</dbReference>
<dbReference type="GO" id="GO:0004767">
    <property type="term" value="F:sphingomyelin phosphodiesterase activity"/>
    <property type="evidence" value="ECO:0007669"/>
    <property type="project" value="InterPro"/>
</dbReference>
<evidence type="ECO:0000313" key="3">
    <source>
        <dbReference type="Proteomes" id="UP001162098"/>
    </source>
</evidence>
<dbReference type="KEGG" id="vg:80543537"/>
<evidence type="ECO:0000259" key="1">
    <source>
        <dbReference type="Pfam" id="PF03372"/>
    </source>
</evidence>
<feature type="domain" description="Endonuclease/exonuclease/phosphatase" evidence="1">
    <location>
        <begin position="118"/>
        <end position="275"/>
    </location>
</feature>
<dbReference type="PANTHER" id="PTHR16320:SF1">
    <property type="entry name" value="SPHINGOMYELINASE DDB_G0288017"/>
    <property type="match status" value="1"/>
</dbReference>
<dbReference type="Gene3D" id="3.60.10.10">
    <property type="entry name" value="Endonuclease/exonuclease/phosphatase"/>
    <property type="match status" value="1"/>
</dbReference>
<reference evidence="2 3" key="1">
    <citation type="submission" date="2020-09" db="EMBL/GenBank/DDBJ databases">
        <authorList>
            <person name="Zhang R."/>
            <person name="Garcia K."/>
            <person name="Ogata H."/>
        </authorList>
    </citation>
    <scope>NUCLEOTIDE SEQUENCE [LARGE SCALE GENOMIC DNA]</scope>
    <source>
        <strain evidence="3">stheno</strain>
    </source>
</reference>